<organism evidence="1 2">
    <name type="scientific">Agrococcus citreus</name>
    <dbReference type="NCBI Taxonomy" id="84643"/>
    <lineage>
        <taxon>Bacteria</taxon>
        <taxon>Bacillati</taxon>
        <taxon>Actinomycetota</taxon>
        <taxon>Actinomycetes</taxon>
        <taxon>Micrococcales</taxon>
        <taxon>Microbacteriaceae</taxon>
        <taxon>Agrococcus</taxon>
    </lineage>
</organism>
<evidence type="ECO:0000313" key="1">
    <source>
        <dbReference type="EMBL" id="GAA1422010.1"/>
    </source>
</evidence>
<gene>
    <name evidence="1" type="ORF">GCM10009640_14020</name>
</gene>
<evidence type="ECO:0000313" key="2">
    <source>
        <dbReference type="Proteomes" id="UP001501266"/>
    </source>
</evidence>
<reference evidence="1 2" key="1">
    <citation type="journal article" date="2019" name="Int. J. Syst. Evol. Microbiol.">
        <title>The Global Catalogue of Microorganisms (GCM) 10K type strain sequencing project: providing services to taxonomists for standard genome sequencing and annotation.</title>
        <authorList>
            <consortium name="The Broad Institute Genomics Platform"/>
            <consortium name="The Broad Institute Genome Sequencing Center for Infectious Disease"/>
            <person name="Wu L."/>
            <person name="Ma J."/>
        </authorList>
    </citation>
    <scope>NUCLEOTIDE SEQUENCE [LARGE SCALE GENOMIC DNA]</scope>
    <source>
        <strain evidence="1 2">JCM 12398</strain>
    </source>
</reference>
<sequence>MTEGTIERVSLREALGAPADPEFSLHLPPGWERRPVTDEERDRLIAGTRKRLMEQHRPELFGQIRASLLEAFANLARAGAVGYFAPAEDAPDAAFLPASLTASVLTPPVGLSMDEVVVSAIRERGATPLHGDKRFVRFEQRQTLTEGTSRVVAGSVVYLTPIPGTARRRALQLTLTLFWPAEGDDDAEELRLLRALFDACVSTLSWHASTD</sequence>
<keyword evidence="2" id="KW-1185">Reference proteome</keyword>
<dbReference type="Proteomes" id="UP001501266">
    <property type="component" value="Unassembled WGS sequence"/>
</dbReference>
<proteinExistence type="predicted"/>
<protein>
    <submittedName>
        <fullName evidence="1">Uncharacterized protein</fullName>
    </submittedName>
</protein>
<name>A0ABN1YWZ5_9MICO</name>
<accession>A0ABN1YWZ5</accession>
<comment type="caution">
    <text evidence="1">The sequence shown here is derived from an EMBL/GenBank/DDBJ whole genome shotgun (WGS) entry which is preliminary data.</text>
</comment>
<dbReference type="EMBL" id="BAAAKK010000004">
    <property type="protein sequence ID" value="GAA1422010.1"/>
    <property type="molecule type" value="Genomic_DNA"/>
</dbReference>
<dbReference type="RefSeq" id="WP_343918831.1">
    <property type="nucleotide sequence ID" value="NZ_BAAAKK010000004.1"/>
</dbReference>